<dbReference type="CDD" id="cd10918">
    <property type="entry name" value="CE4_NodB_like_5s_6s"/>
    <property type="match status" value="1"/>
</dbReference>
<dbReference type="GO" id="GO:0005576">
    <property type="term" value="C:extracellular region"/>
    <property type="evidence" value="ECO:0007669"/>
    <property type="project" value="UniProtKB-SubCell"/>
</dbReference>
<dbReference type="GO" id="GO:0016810">
    <property type="term" value="F:hydrolase activity, acting on carbon-nitrogen (but not peptide) bonds"/>
    <property type="evidence" value="ECO:0007669"/>
    <property type="project" value="InterPro"/>
</dbReference>
<dbReference type="PANTHER" id="PTHR34216:SF3">
    <property type="entry name" value="POLY-BETA-1,6-N-ACETYL-D-GLUCOSAMINE N-DEACETYLASE"/>
    <property type="match status" value="1"/>
</dbReference>
<evidence type="ECO:0000259" key="3">
    <source>
        <dbReference type="PROSITE" id="PS51677"/>
    </source>
</evidence>
<reference evidence="4 5" key="1">
    <citation type="submission" date="2019-02" db="EMBL/GenBank/DDBJ databases">
        <title>Deep-cultivation of Planctomycetes and their phenomic and genomic characterization uncovers novel biology.</title>
        <authorList>
            <person name="Wiegand S."/>
            <person name="Jogler M."/>
            <person name="Boedeker C."/>
            <person name="Pinto D."/>
            <person name="Vollmers J."/>
            <person name="Rivas-Marin E."/>
            <person name="Kohn T."/>
            <person name="Peeters S.H."/>
            <person name="Heuer A."/>
            <person name="Rast P."/>
            <person name="Oberbeckmann S."/>
            <person name="Bunk B."/>
            <person name="Jeske O."/>
            <person name="Meyerdierks A."/>
            <person name="Storesund J.E."/>
            <person name="Kallscheuer N."/>
            <person name="Luecker S."/>
            <person name="Lage O.M."/>
            <person name="Pohl T."/>
            <person name="Merkel B.J."/>
            <person name="Hornburger P."/>
            <person name="Mueller R.-W."/>
            <person name="Bruemmer F."/>
            <person name="Labrenz M."/>
            <person name="Spormann A.M."/>
            <person name="Op den Camp H."/>
            <person name="Overmann J."/>
            <person name="Amann R."/>
            <person name="Jetten M.S.M."/>
            <person name="Mascher T."/>
            <person name="Medema M.H."/>
            <person name="Devos D.P."/>
            <person name="Kaster A.-K."/>
            <person name="Ovreas L."/>
            <person name="Rohde M."/>
            <person name="Galperin M.Y."/>
            <person name="Jogler C."/>
        </authorList>
    </citation>
    <scope>NUCLEOTIDE SEQUENCE [LARGE SCALE GENOMIC DNA]</scope>
    <source>
        <strain evidence="4 5">Pla85_3_4</strain>
    </source>
</reference>
<feature type="domain" description="NodB homology" evidence="3">
    <location>
        <begin position="94"/>
        <end position="303"/>
    </location>
</feature>
<dbReference type="Pfam" id="PF01522">
    <property type="entry name" value="Polysacc_deac_1"/>
    <property type="match status" value="1"/>
</dbReference>
<dbReference type="EMBL" id="CP036433">
    <property type="protein sequence ID" value="QDU99240.1"/>
    <property type="molecule type" value="Genomic_DNA"/>
</dbReference>
<dbReference type="PANTHER" id="PTHR34216">
    <property type="match status" value="1"/>
</dbReference>
<dbReference type="Gene3D" id="3.20.20.370">
    <property type="entry name" value="Glycoside hydrolase/deacetylase"/>
    <property type="match status" value="1"/>
</dbReference>
<name>A0A518E582_9BACT</name>
<gene>
    <name evidence="4" type="ORF">Pla8534_71530</name>
</gene>
<dbReference type="OrthoDB" id="9778320at2"/>
<dbReference type="GO" id="GO:0005975">
    <property type="term" value="P:carbohydrate metabolic process"/>
    <property type="evidence" value="ECO:0007669"/>
    <property type="project" value="InterPro"/>
</dbReference>
<dbReference type="Proteomes" id="UP000317648">
    <property type="component" value="Chromosome"/>
</dbReference>
<dbReference type="KEGG" id="lcre:Pla8534_71530"/>
<dbReference type="AlphaFoldDB" id="A0A518E582"/>
<keyword evidence="5" id="KW-1185">Reference proteome</keyword>
<protein>
    <submittedName>
        <fullName evidence="4">Polysaccharide deacetylase</fullName>
    </submittedName>
</protein>
<dbReference type="RefSeq" id="WP_145059115.1">
    <property type="nucleotide sequence ID" value="NZ_CP036433.1"/>
</dbReference>
<sequence length="303" mass="33948">MASAALSIGKRSLLGAYYYGSQPLRALWNAWDRQRGMAPISILFYHRVADDCPNDWTISQADFAGHIAWLQRHFDLVSLEEAQARIRSGENRRPAVSITFDDGYADNCAFALPLLVKERIPCTYFVTLGNVEHRHPFPHDVARGEPLEPNTVEQLRSIAASGIEVGAHTRTHPDLGAIDDESVLLDEVVTSTRQLAALIRRPVRYFAFPFGLPRNLNRRVFALAQEQGLLGVCSAYGGYNFPGDDPYHLQRIHGDPDLLRLKNWLTIDPRKRGVPRYEYATATGSLAPSPLISQRYAAEPQDL</sequence>
<dbReference type="InterPro" id="IPR011330">
    <property type="entry name" value="Glyco_hydro/deAcase_b/a-brl"/>
</dbReference>
<dbReference type="PROSITE" id="PS51677">
    <property type="entry name" value="NODB"/>
    <property type="match status" value="1"/>
</dbReference>
<evidence type="ECO:0000256" key="1">
    <source>
        <dbReference type="ARBA" id="ARBA00004613"/>
    </source>
</evidence>
<organism evidence="4 5">
    <name type="scientific">Lignipirellula cremea</name>
    <dbReference type="NCBI Taxonomy" id="2528010"/>
    <lineage>
        <taxon>Bacteria</taxon>
        <taxon>Pseudomonadati</taxon>
        <taxon>Planctomycetota</taxon>
        <taxon>Planctomycetia</taxon>
        <taxon>Pirellulales</taxon>
        <taxon>Pirellulaceae</taxon>
        <taxon>Lignipirellula</taxon>
    </lineage>
</organism>
<accession>A0A518E582</accession>
<keyword evidence="2" id="KW-0732">Signal</keyword>
<dbReference type="SUPFAM" id="SSF88713">
    <property type="entry name" value="Glycoside hydrolase/deacetylase"/>
    <property type="match status" value="1"/>
</dbReference>
<evidence type="ECO:0000313" key="4">
    <source>
        <dbReference type="EMBL" id="QDU99240.1"/>
    </source>
</evidence>
<dbReference type="InterPro" id="IPR051398">
    <property type="entry name" value="Polysacch_Deacetylase"/>
</dbReference>
<proteinExistence type="predicted"/>
<comment type="subcellular location">
    <subcellularLocation>
        <location evidence="1">Secreted</location>
    </subcellularLocation>
</comment>
<evidence type="ECO:0000313" key="5">
    <source>
        <dbReference type="Proteomes" id="UP000317648"/>
    </source>
</evidence>
<dbReference type="InterPro" id="IPR002509">
    <property type="entry name" value="NODB_dom"/>
</dbReference>
<evidence type="ECO:0000256" key="2">
    <source>
        <dbReference type="ARBA" id="ARBA00022729"/>
    </source>
</evidence>